<dbReference type="Pfam" id="PF01609">
    <property type="entry name" value="DDE_Tnp_1"/>
    <property type="match status" value="1"/>
</dbReference>
<dbReference type="AlphaFoldDB" id="A0A3D8LHQ2"/>
<dbReference type="GO" id="GO:0006313">
    <property type="term" value="P:DNA transposition"/>
    <property type="evidence" value="ECO:0007669"/>
    <property type="project" value="InterPro"/>
</dbReference>
<dbReference type="GO" id="GO:0003677">
    <property type="term" value="F:DNA binding"/>
    <property type="evidence" value="ECO:0007669"/>
    <property type="project" value="InterPro"/>
</dbReference>
<sequence length="231" mass="25795">MPANRPDRRGGAIRERQTERDRERAGLVKQDAATGPAADAGCTALSKKTVALIASQRQHYLIKVKGNQRKLLTAMQQAAAEGAAAGHWQESEHNRGREVQRVLDFFPASAQARAEWPGLVWFVRLVRQGRRQGKAYERSSYYICSCEKADAAMLAEAIRGHWGIENRVHWEKDVTLKEDSNGISKGQAPENLSLLKSMALNIARRSGFLSMKDATMAFANKITLMTKYIRT</sequence>
<feature type="region of interest" description="Disordered" evidence="1">
    <location>
        <begin position="1"/>
        <end position="38"/>
    </location>
</feature>
<keyword evidence="4" id="KW-1185">Reference proteome</keyword>
<gene>
    <name evidence="3" type="ORF">DXT99_00155</name>
</gene>
<comment type="caution">
    <text evidence="3">The sequence shown here is derived from an EMBL/GenBank/DDBJ whole genome shotgun (WGS) entry which is preliminary data.</text>
</comment>
<reference evidence="4" key="1">
    <citation type="submission" date="2018-08" db="EMBL/GenBank/DDBJ databases">
        <authorList>
            <person name="Liu Z.-W."/>
            <person name="Du Z.-J."/>
        </authorList>
    </citation>
    <scope>NUCLEOTIDE SEQUENCE [LARGE SCALE GENOMIC DNA]</scope>
    <source>
        <strain evidence="4">H4X</strain>
    </source>
</reference>
<name>A0A3D8LHQ2_9BACT</name>
<dbReference type="PANTHER" id="PTHR30298:SF0">
    <property type="entry name" value="PROTEIN YBFL-RELATED"/>
    <property type="match status" value="1"/>
</dbReference>
<evidence type="ECO:0000256" key="1">
    <source>
        <dbReference type="SAM" id="MobiDB-lite"/>
    </source>
</evidence>
<dbReference type="GO" id="GO:0004803">
    <property type="term" value="F:transposase activity"/>
    <property type="evidence" value="ECO:0007669"/>
    <property type="project" value="InterPro"/>
</dbReference>
<dbReference type="Proteomes" id="UP000256708">
    <property type="component" value="Unassembled WGS sequence"/>
</dbReference>
<evidence type="ECO:0000259" key="2">
    <source>
        <dbReference type="Pfam" id="PF01609"/>
    </source>
</evidence>
<dbReference type="InterPro" id="IPR002559">
    <property type="entry name" value="Transposase_11"/>
</dbReference>
<dbReference type="EMBL" id="QRGR01000001">
    <property type="protein sequence ID" value="RDV16970.1"/>
    <property type="molecule type" value="Genomic_DNA"/>
</dbReference>
<evidence type="ECO:0000313" key="4">
    <source>
        <dbReference type="Proteomes" id="UP000256708"/>
    </source>
</evidence>
<dbReference type="OrthoDB" id="9815086at2"/>
<dbReference type="InterPro" id="IPR047647">
    <property type="entry name" value="ISAs1_transpos"/>
</dbReference>
<feature type="compositionally biased region" description="Basic and acidic residues" evidence="1">
    <location>
        <begin position="1"/>
        <end position="26"/>
    </location>
</feature>
<dbReference type="NCBIfam" id="NF033564">
    <property type="entry name" value="transpos_ISAs1"/>
    <property type="match status" value="1"/>
</dbReference>
<proteinExistence type="predicted"/>
<evidence type="ECO:0000313" key="3">
    <source>
        <dbReference type="EMBL" id="RDV16970.1"/>
    </source>
</evidence>
<feature type="domain" description="Transposase IS4-like" evidence="2">
    <location>
        <begin position="46"/>
        <end position="202"/>
    </location>
</feature>
<protein>
    <submittedName>
        <fullName evidence="3">ISAs1 family transposase</fullName>
    </submittedName>
</protein>
<organism evidence="3 4">
    <name type="scientific">Pontibacter diazotrophicus</name>
    <dbReference type="NCBI Taxonomy" id="1400979"/>
    <lineage>
        <taxon>Bacteria</taxon>
        <taxon>Pseudomonadati</taxon>
        <taxon>Bacteroidota</taxon>
        <taxon>Cytophagia</taxon>
        <taxon>Cytophagales</taxon>
        <taxon>Hymenobacteraceae</taxon>
        <taxon>Pontibacter</taxon>
    </lineage>
</organism>
<dbReference type="InterPro" id="IPR051698">
    <property type="entry name" value="Transposase_11-like"/>
</dbReference>
<dbReference type="PANTHER" id="PTHR30298">
    <property type="entry name" value="H REPEAT-ASSOCIATED PREDICTED TRANSPOSASE"/>
    <property type="match status" value="1"/>
</dbReference>
<accession>A0A3D8LHQ2</accession>